<keyword evidence="3" id="KW-1185">Reference proteome</keyword>
<gene>
    <name evidence="2" type="ORF">BLNAU_20568</name>
</gene>
<dbReference type="EMBL" id="JARBJD010000295">
    <property type="protein sequence ID" value="KAK2944519.1"/>
    <property type="molecule type" value="Genomic_DNA"/>
</dbReference>
<evidence type="ECO:0000313" key="2">
    <source>
        <dbReference type="EMBL" id="KAK2944519.1"/>
    </source>
</evidence>
<protein>
    <submittedName>
        <fullName evidence="2">Uncharacterized protein</fullName>
    </submittedName>
</protein>
<accession>A0ABQ9WYC6</accession>
<dbReference type="Proteomes" id="UP001281761">
    <property type="component" value="Unassembled WGS sequence"/>
</dbReference>
<evidence type="ECO:0000313" key="3">
    <source>
        <dbReference type="Proteomes" id="UP001281761"/>
    </source>
</evidence>
<evidence type="ECO:0000256" key="1">
    <source>
        <dbReference type="SAM" id="MobiDB-lite"/>
    </source>
</evidence>
<feature type="compositionally biased region" description="Basic and acidic residues" evidence="1">
    <location>
        <begin position="9"/>
        <end position="19"/>
    </location>
</feature>
<proteinExistence type="predicted"/>
<comment type="caution">
    <text evidence="2">The sequence shown here is derived from an EMBL/GenBank/DDBJ whole genome shotgun (WGS) entry which is preliminary data.</text>
</comment>
<name>A0ABQ9WYC6_9EUKA</name>
<sequence>MTPQGPLTQKEREISERLWKGTGNVEPAGDHGGAHRHSDIFEDLRIVAFENGSKQHDNVHALIEEKYWGRHPE</sequence>
<organism evidence="2 3">
    <name type="scientific">Blattamonas nauphoetae</name>
    <dbReference type="NCBI Taxonomy" id="2049346"/>
    <lineage>
        <taxon>Eukaryota</taxon>
        <taxon>Metamonada</taxon>
        <taxon>Preaxostyla</taxon>
        <taxon>Oxymonadida</taxon>
        <taxon>Blattamonas</taxon>
    </lineage>
</organism>
<feature type="region of interest" description="Disordered" evidence="1">
    <location>
        <begin position="1"/>
        <end position="36"/>
    </location>
</feature>
<reference evidence="2 3" key="1">
    <citation type="journal article" date="2022" name="bioRxiv">
        <title>Genomics of Preaxostyla Flagellates Illuminates Evolutionary Transitions and the Path Towards Mitochondrial Loss.</title>
        <authorList>
            <person name="Novak L.V.F."/>
            <person name="Treitli S.C."/>
            <person name="Pyrih J."/>
            <person name="Halakuc P."/>
            <person name="Pipaliya S.V."/>
            <person name="Vacek V."/>
            <person name="Brzon O."/>
            <person name="Soukal P."/>
            <person name="Eme L."/>
            <person name="Dacks J.B."/>
            <person name="Karnkowska A."/>
            <person name="Elias M."/>
            <person name="Hampl V."/>
        </authorList>
    </citation>
    <scope>NUCLEOTIDE SEQUENCE [LARGE SCALE GENOMIC DNA]</scope>
    <source>
        <strain evidence="2">NAU3</strain>
        <tissue evidence="2">Gut</tissue>
    </source>
</reference>